<reference evidence="2 3" key="1">
    <citation type="submission" date="2023-11" db="EMBL/GenBank/DDBJ databases">
        <title>Peredibacter starrii A3.12.</title>
        <authorList>
            <person name="Mitchell R.J."/>
        </authorList>
    </citation>
    <scope>NUCLEOTIDE SEQUENCE [LARGE SCALE GENOMIC DNA]</scope>
    <source>
        <strain evidence="2 3">A3.12</strain>
    </source>
</reference>
<dbReference type="GO" id="GO:0047474">
    <property type="term" value="F:long-chain fatty acid--protein ligase activity"/>
    <property type="evidence" value="ECO:0007669"/>
    <property type="project" value="InterPro"/>
</dbReference>
<dbReference type="InterPro" id="IPR007534">
    <property type="entry name" value="LuxE"/>
</dbReference>
<dbReference type="Proteomes" id="UP001324634">
    <property type="component" value="Chromosome"/>
</dbReference>
<dbReference type="InterPro" id="IPR042099">
    <property type="entry name" value="ANL_N_sf"/>
</dbReference>
<accession>A0AAX4HNC4</accession>
<dbReference type="KEGG" id="psti:SOO65_18875"/>
<dbReference type="AlphaFoldDB" id="A0AAX4HNC4"/>
<dbReference type="RefSeq" id="WP_321394159.1">
    <property type="nucleotide sequence ID" value="NZ_CP139487.1"/>
</dbReference>
<proteinExistence type="predicted"/>
<dbReference type="GO" id="GO:0008218">
    <property type="term" value="P:bioluminescence"/>
    <property type="evidence" value="ECO:0007669"/>
    <property type="project" value="InterPro"/>
</dbReference>
<feature type="domain" description="Acyl-protein synthetase LuxE" evidence="1">
    <location>
        <begin position="7"/>
        <end position="359"/>
    </location>
</feature>
<evidence type="ECO:0000313" key="3">
    <source>
        <dbReference type="Proteomes" id="UP001324634"/>
    </source>
</evidence>
<evidence type="ECO:0000259" key="1">
    <source>
        <dbReference type="Pfam" id="PF04443"/>
    </source>
</evidence>
<gene>
    <name evidence="2" type="ORF">SOO65_18875</name>
</gene>
<keyword evidence="3" id="KW-1185">Reference proteome</keyword>
<dbReference type="Pfam" id="PF04443">
    <property type="entry name" value="LuxE"/>
    <property type="match status" value="1"/>
</dbReference>
<sequence length="366" mass="41297">MTPTEKLLNSNPFEFSGASRALFLESFKENALHHYNNHTFTKRLWDKLGFHPSSIKTEEDLTKVPGTMVHLYKEHELRTAKKEDLVLTLTSSGTGGQKSQQFLDQQSLNNVKKLALTIHQSLGMASDKEYNYLCFTYDPKVANDLGTAFTDELLTNFTGKKEVYYAIQWQEDKQDFALNEEGVIEALKRFAASGTSTRILGFPALLFEMIEKHDIKLDLGADSWLQTGGGWKGKADKEIPKKEFRKFIEERLGIPQKNQRDLFGMVEHGIPYVDCELGNLHIPNYARVFVRSPHDLSLRPKGERGLLHFLCSYNFSYPAPSLLTTDYGRVGECACGIKGDVLILEGRAGVSKHKGCALKALELLEK</sequence>
<evidence type="ECO:0000313" key="2">
    <source>
        <dbReference type="EMBL" id="WPU64761.1"/>
    </source>
</evidence>
<organism evidence="2 3">
    <name type="scientific">Peredibacter starrii</name>
    <dbReference type="NCBI Taxonomy" id="28202"/>
    <lineage>
        <taxon>Bacteria</taxon>
        <taxon>Pseudomonadati</taxon>
        <taxon>Bdellovibrionota</taxon>
        <taxon>Bacteriovoracia</taxon>
        <taxon>Bacteriovoracales</taxon>
        <taxon>Bacteriovoracaceae</taxon>
        <taxon>Peredibacter</taxon>
    </lineage>
</organism>
<dbReference type="Gene3D" id="3.40.50.12780">
    <property type="entry name" value="N-terminal domain of ligase-like"/>
    <property type="match status" value="1"/>
</dbReference>
<dbReference type="EMBL" id="CP139487">
    <property type="protein sequence ID" value="WPU64761.1"/>
    <property type="molecule type" value="Genomic_DNA"/>
</dbReference>
<protein>
    <recommendedName>
        <fullName evidence="1">Acyl-protein synthetase LuxE domain-containing protein</fullName>
    </recommendedName>
</protein>
<name>A0AAX4HNC4_9BACT</name>